<keyword evidence="2" id="KW-1185">Reference proteome</keyword>
<proteinExistence type="predicted"/>
<name>Q854S2_9CAUD</name>
<dbReference type="KEGG" id="vg:1259380"/>
<gene>
    <name evidence="1" type="primary">78</name>
    <name evidence="1" type="ORF">PBI_CHE9C_78</name>
</gene>
<dbReference type="EMBL" id="AY129333">
    <property type="protein sequence ID" value="AAN12636.1"/>
    <property type="molecule type" value="Genomic_DNA"/>
</dbReference>
<evidence type="ECO:0000313" key="2">
    <source>
        <dbReference type="Proteomes" id="UP000000967"/>
    </source>
</evidence>
<dbReference type="RefSeq" id="NP_817755.1">
    <property type="nucleotide sequence ID" value="NC_004683.1"/>
</dbReference>
<evidence type="ECO:0000313" key="1">
    <source>
        <dbReference type="EMBL" id="AAN12636.1"/>
    </source>
</evidence>
<sequence>MTTPRFIGVLDVPTDNPNVILMENGAIYLPDPDAPPGDWTPFDADDNLAAEGFVMCGAMSE</sequence>
<organism evidence="1 2">
    <name type="scientific">Mycobacterium phage Che9c</name>
    <dbReference type="NCBI Taxonomy" id="2907832"/>
    <lineage>
        <taxon>Viruses</taxon>
        <taxon>Duplodnaviria</taxon>
        <taxon>Heunggongvirae</taxon>
        <taxon>Uroviricota</taxon>
        <taxon>Caudoviricetes</taxon>
        <taxon>Chenonavirus</taxon>
        <taxon>Chenonavirus Che9c</taxon>
    </lineage>
</organism>
<protein>
    <submittedName>
        <fullName evidence="1">Uncharacterized protein</fullName>
    </submittedName>
</protein>
<accession>Q854S2</accession>
<dbReference type="Proteomes" id="UP000000967">
    <property type="component" value="Segment"/>
</dbReference>
<reference evidence="1 2" key="1">
    <citation type="journal article" date="2003" name="Cell">
        <title>Origins of highly mosaic mycobacteriophage genomes.</title>
        <authorList>
            <person name="Pedulla M.L."/>
            <person name="Ford M.E."/>
            <person name="Houtz J.M."/>
            <person name="Karthikeyan T."/>
            <person name="Wadsworth C."/>
            <person name="Lewis J.A."/>
            <person name="Jacobs-Sera D."/>
            <person name="Falbo J."/>
            <person name="Gross J."/>
            <person name="Pannunzio N.R."/>
            <person name="Brucker W."/>
            <person name="Kumar V."/>
            <person name="Kandasamy J."/>
            <person name="Keenan L."/>
            <person name="Bardarov S."/>
            <person name="Kriakov J."/>
            <person name="Lawrence J.G."/>
            <person name="Jacobs W.R. Jr."/>
            <person name="Hendrix R.W."/>
            <person name="Hatfull G.F."/>
        </authorList>
    </citation>
    <scope>NUCLEOTIDE SEQUENCE</scope>
</reference>